<sequence>MAASAEAPTTSNAPESPNTSGTQHVTQHVTHGFGPVWDRDSRVLVLGSMPSPKSREAAFYYAFRANRFWPVMAALFDDPSPVPERFPDTAERMAKLTEARRAFALRHHIALWDVIASCDIVGASDASIRNAVANDLASVIRPSEIRHVFTTGAKAAQLYRRLCLPRLTEAGFDLPMTALPSTSPANARMRLPQLIEAYRPILAAATDV</sequence>
<evidence type="ECO:0000259" key="2">
    <source>
        <dbReference type="Pfam" id="PF03167"/>
    </source>
</evidence>
<accession>A0A2M9HHL0</accession>
<protein>
    <submittedName>
        <fullName evidence="3">DNA-deoxyinosine glycosylase</fullName>
    </submittedName>
</protein>
<dbReference type="InterPro" id="IPR005122">
    <property type="entry name" value="Uracil-DNA_glycosylase-like"/>
</dbReference>
<dbReference type="SUPFAM" id="SSF52141">
    <property type="entry name" value="Uracil-DNA glycosylase-like"/>
    <property type="match status" value="1"/>
</dbReference>
<dbReference type="CDD" id="cd10032">
    <property type="entry name" value="UDG-F6_HDG"/>
    <property type="match status" value="1"/>
</dbReference>
<keyword evidence="4" id="KW-1185">Reference proteome</keyword>
<dbReference type="Pfam" id="PF03167">
    <property type="entry name" value="UDG"/>
    <property type="match status" value="1"/>
</dbReference>
<dbReference type="AlphaFoldDB" id="A0A2M9HHL0"/>
<evidence type="ECO:0000313" key="4">
    <source>
        <dbReference type="Proteomes" id="UP000231451"/>
    </source>
</evidence>
<evidence type="ECO:0000313" key="3">
    <source>
        <dbReference type="EMBL" id="PJM76310.1"/>
    </source>
</evidence>
<evidence type="ECO:0000256" key="1">
    <source>
        <dbReference type="SAM" id="MobiDB-lite"/>
    </source>
</evidence>
<feature type="domain" description="Uracil-DNA glycosylase-like" evidence="2">
    <location>
        <begin position="38"/>
        <end position="189"/>
    </location>
</feature>
<dbReference type="OrthoDB" id="9799921at2"/>
<dbReference type="InterPro" id="IPR026353">
    <property type="entry name" value="Hypoxan-DNA_Glyclase"/>
</dbReference>
<reference evidence="3 4" key="1">
    <citation type="submission" date="2017-10" db="EMBL/GenBank/DDBJ databases">
        <title>Draft genome sequences of strains TRE 1, TRE 9, TRE H and TRI 7, isolated from tamarins, belonging to four potential novel Bifidobacterium species.</title>
        <authorList>
            <person name="Mattarelli P."/>
            <person name="Modesto M."/>
            <person name="Puglisi E."/>
            <person name="Morelli L."/>
            <person name="Spezio C."/>
            <person name="Bonetti A."/>
            <person name="Sandri C."/>
        </authorList>
    </citation>
    <scope>NUCLEOTIDE SEQUENCE [LARGE SCALE GENOMIC DNA]</scope>
    <source>
        <strain evidence="4">TRI7</strain>
    </source>
</reference>
<proteinExistence type="predicted"/>
<feature type="compositionally biased region" description="Polar residues" evidence="1">
    <location>
        <begin position="7"/>
        <end position="26"/>
    </location>
</feature>
<dbReference type="InterPro" id="IPR036895">
    <property type="entry name" value="Uracil-DNA_glycosylase-like_sf"/>
</dbReference>
<dbReference type="NCBIfam" id="TIGR04274">
    <property type="entry name" value="hypoxanDNAglyco"/>
    <property type="match status" value="1"/>
</dbReference>
<name>A0A2M9HHL0_9BIFI</name>
<dbReference type="Gene3D" id="3.40.470.10">
    <property type="entry name" value="Uracil-DNA glycosylase-like domain"/>
    <property type="match status" value="1"/>
</dbReference>
<dbReference type="EMBL" id="PEBK01000001">
    <property type="protein sequence ID" value="PJM76310.1"/>
    <property type="molecule type" value="Genomic_DNA"/>
</dbReference>
<organism evidence="3 4">
    <name type="scientific">Bifidobacterium simiarum</name>
    <dbReference type="NCBI Taxonomy" id="2045441"/>
    <lineage>
        <taxon>Bacteria</taxon>
        <taxon>Bacillati</taxon>
        <taxon>Actinomycetota</taxon>
        <taxon>Actinomycetes</taxon>
        <taxon>Bifidobacteriales</taxon>
        <taxon>Bifidobacteriaceae</taxon>
        <taxon>Bifidobacterium</taxon>
    </lineage>
</organism>
<dbReference type="RefSeq" id="WP_100512177.1">
    <property type="nucleotide sequence ID" value="NZ_PEBK01000001.1"/>
</dbReference>
<gene>
    <name evidence="3" type="ORF">CSQ87_02045</name>
</gene>
<feature type="region of interest" description="Disordered" evidence="1">
    <location>
        <begin position="1"/>
        <end position="26"/>
    </location>
</feature>
<comment type="caution">
    <text evidence="3">The sequence shown here is derived from an EMBL/GenBank/DDBJ whole genome shotgun (WGS) entry which is preliminary data.</text>
</comment>
<dbReference type="Proteomes" id="UP000231451">
    <property type="component" value="Unassembled WGS sequence"/>
</dbReference>